<sequence length="154" mass="16758">MRNEACTDQLAGRLLLAVNGISHRLRVLAGPDELTPTRLVTLATLGEHGRSRIGDLAERVGIAAPTMSRLVDWLAVHGLLTRSPDPADQRVSNVELSEAGESLLARVRDQRTGYLAERIRDLSPEQVASLVHALAVLEDFAQGKPSQLREEAQP</sequence>
<dbReference type="Gene3D" id="1.10.10.10">
    <property type="entry name" value="Winged helix-like DNA-binding domain superfamily/Winged helix DNA-binding domain"/>
    <property type="match status" value="1"/>
</dbReference>
<keyword evidence="6" id="KW-1185">Reference proteome</keyword>
<name>A0ABR6BLI9_9PSEU</name>
<dbReference type="PANTHER" id="PTHR39515">
    <property type="entry name" value="CONSERVED PROTEIN"/>
    <property type="match status" value="1"/>
</dbReference>
<accession>A0ABR6BLI9</accession>
<organism evidence="5 6">
    <name type="scientific">Kutzneria viridogrisea</name>
    <dbReference type="NCBI Taxonomy" id="47990"/>
    <lineage>
        <taxon>Bacteria</taxon>
        <taxon>Bacillati</taxon>
        <taxon>Actinomycetota</taxon>
        <taxon>Actinomycetes</taxon>
        <taxon>Pseudonocardiales</taxon>
        <taxon>Pseudonocardiaceae</taxon>
        <taxon>Kutzneria</taxon>
    </lineage>
</organism>
<dbReference type="PROSITE" id="PS01117">
    <property type="entry name" value="HTH_MARR_1"/>
    <property type="match status" value="1"/>
</dbReference>
<evidence type="ECO:0000313" key="5">
    <source>
        <dbReference type="EMBL" id="MBA8927487.1"/>
    </source>
</evidence>
<evidence type="ECO:0000256" key="1">
    <source>
        <dbReference type="ARBA" id="ARBA00023015"/>
    </source>
</evidence>
<feature type="domain" description="HTH marR-type" evidence="4">
    <location>
        <begin position="7"/>
        <end position="139"/>
    </location>
</feature>
<dbReference type="SUPFAM" id="SSF46785">
    <property type="entry name" value="Winged helix' DNA-binding domain"/>
    <property type="match status" value="1"/>
</dbReference>
<dbReference type="RefSeq" id="WP_025355352.1">
    <property type="nucleotide sequence ID" value="NZ_BAAABQ010000056.1"/>
</dbReference>
<dbReference type="InterPro" id="IPR036388">
    <property type="entry name" value="WH-like_DNA-bd_sf"/>
</dbReference>
<evidence type="ECO:0000256" key="2">
    <source>
        <dbReference type="ARBA" id="ARBA00023125"/>
    </source>
</evidence>
<dbReference type="EMBL" id="JACJID010000003">
    <property type="protein sequence ID" value="MBA8927487.1"/>
    <property type="molecule type" value="Genomic_DNA"/>
</dbReference>
<dbReference type="SMART" id="SM00347">
    <property type="entry name" value="HTH_MARR"/>
    <property type="match status" value="1"/>
</dbReference>
<comment type="caution">
    <text evidence="5">The sequence shown here is derived from an EMBL/GenBank/DDBJ whole genome shotgun (WGS) entry which is preliminary data.</text>
</comment>
<evidence type="ECO:0000256" key="3">
    <source>
        <dbReference type="ARBA" id="ARBA00023163"/>
    </source>
</evidence>
<keyword evidence="3" id="KW-0804">Transcription</keyword>
<dbReference type="GO" id="GO:0003677">
    <property type="term" value="F:DNA binding"/>
    <property type="evidence" value="ECO:0007669"/>
    <property type="project" value="UniProtKB-KW"/>
</dbReference>
<dbReference type="InterPro" id="IPR052526">
    <property type="entry name" value="HTH-type_Bedaq_tolerance"/>
</dbReference>
<dbReference type="PROSITE" id="PS50995">
    <property type="entry name" value="HTH_MARR_2"/>
    <property type="match status" value="1"/>
</dbReference>
<dbReference type="Pfam" id="PF01047">
    <property type="entry name" value="MarR"/>
    <property type="match status" value="1"/>
</dbReference>
<dbReference type="Proteomes" id="UP000517916">
    <property type="component" value="Unassembled WGS sequence"/>
</dbReference>
<gene>
    <name evidence="5" type="ORF">BC739_004693</name>
</gene>
<dbReference type="InterPro" id="IPR036390">
    <property type="entry name" value="WH_DNA-bd_sf"/>
</dbReference>
<dbReference type="InterPro" id="IPR000835">
    <property type="entry name" value="HTH_MarR-typ"/>
</dbReference>
<proteinExistence type="predicted"/>
<dbReference type="InterPro" id="IPR023187">
    <property type="entry name" value="Tscrpt_reg_MarR-type_CS"/>
</dbReference>
<dbReference type="PANTHER" id="PTHR39515:SF2">
    <property type="entry name" value="HTH-TYPE TRANSCRIPTIONAL REGULATOR RV0880"/>
    <property type="match status" value="1"/>
</dbReference>
<reference evidence="5 6" key="1">
    <citation type="submission" date="2020-08" db="EMBL/GenBank/DDBJ databases">
        <title>Genomic Encyclopedia of Archaeal and Bacterial Type Strains, Phase II (KMG-II): from individual species to whole genera.</title>
        <authorList>
            <person name="Goeker M."/>
        </authorList>
    </citation>
    <scope>NUCLEOTIDE SEQUENCE [LARGE SCALE GENOMIC DNA]</scope>
    <source>
        <strain evidence="5 6">DSM 43850</strain>
    </source>
</reference>
<protein>
    <submittedName>
        <fullName evidence="5">DNA-binding MarR family transcriptional regulator</fullName>
    </submittedName>
</protein>
<keyword evidence="2 5" id="KW-0238">DNA-binding</keyword>
<evidence type="ECO:0000313" key="6">
    <source>
        <dbReference type="Proteomes" id="UP000517916"/>
    </source>
</evidence>
<keyword evidence="1" id="KW-0805">Transcription regulation</keyword>
<evidence type="ECO:0000259" key="4">
    <source>
        <dbReference type="PROSITE" id="PS50995"/>
    </source>
</evidence>